<accession>A0ABT6YCM0</accession>
<dbReference type="SUPFAM" id="SSF53474">
    <property type="entry name" value="alpha/beta-Hydrolases"/>
    <property type="match status" value="1"/>
</dbReference>
<reference evidence="1 2" key="1">
    <citation type="submission" date="2023-05" db="EMBL/GenBank/DDBJ databases">
        <title>Novel species of genus Flectobacillus isolated from stream in China.</title>
        <authorList>
            <person name="Lu H."/>
        </authorList>
    </citation>
    <scope>NUCLEOTIDE SEQUENCE [LARGE SCALE GENOMIC DNA]</scope>
    <source>
        <strain evidence="1 2">KCTC 42575</strain>
    </source>
</reference>
<organism evidence="1 2">
    <name type="scientific">Flectobacillus roseus</name>
    <dbReference type="NCBI Taxonomy" id="502259"/>
    <lineage>
        <taxon>Bacteria</taxon>
        <taxon>Pseudomonadati</taxon>
        <taxon>Bacteroidota</taxon>
        <taxon>Cytophagia</taxon>
        <taxon>Cytophagales</taxon>
        <taxon>Flectobacillaceae</taxon>
        <taxon>Flectobacillus</taxon>
    </lineage>
</organism>
<proteinExistence type="predicted"/>
<dbReference type="Proteomes" id="UP001236507">
    <property type="component" value="Unassembled WGS sequence"/>
</dbReference>
<dbReference type="InterPro" id="IPR029058">
    <property type="entry name" value="AB_hydrolase_fold"/>
</dbReference>
<keyword evidence="2" id="KW-1185">Reference proteome</keyword>
<evidence type="ECO:0000313" key="1">
    <source>
        <dbReference type="EMBL" id="MDI9861338.1"/>
    </source>
</evidence>
<evidence type="ECO:0000313" key="2">
    <source>
        <dbReference type="Proteomes" id="UP001236507"/>
    </source>
</evidence>
<gene>
    <name evidence="1" type="ORF">QM524_19115</name>
</gene>
<dbReference type="RefSeq" id="WP_283345780.1">
    <property type="nucleotide sequence ID" value="NZ_JASHIF010000019.1"/>
</dbReference>
<sequence>MKTKLLIAFLFLTWTGLAQKRQIYQYADEVLVKYQLEIHPVQAPKGWLLLLPGFGETPESVLKESDIPVVAAQNGLLVIIPFLNTSPPSFYIDELSQKALESIVSKTSERLKLNKTPFFLGGFSLGGSGAIGLAKRLVEQNIHIPKAIFGIDPPLDFARFYQSIERTIWLSQSAIASEEAKYLVERLKTEFEGTPEDNPQKYRDLSCFSYQSKDLNQLDWLKKIPLRLYTEVAIEWQMQERNRDLYDINAIDCVAMINTLKIVGATQSELIVTKDQGWRRQQKMRNPHSWSICEPRTLVKWLLKWTL</sequence>
<comment type="caution">
    <text evidence="1">The sequence shown here is derived from an EMBL/GenBank/DDBJ whole genome shotgun (WGS) entry which is preliminary data.</text>
</comment>
<name>A0ABT6YCM0_9BACT</name>
<dbReference type="Gene3D" id="3.40.50.1820">
    <property type="entry name" value="alpha/beta hydrolase"/>
    <property type="match status" value="1"/>
</dbReference>
<protein>
    <recommendedName>
        <fullName evidence="3">Alpha/beta hydrolase</fullName>
    </recommendedName>
</protein>
<dbReference type="EMBL" id="JASHIF010000019">
    <property type="protein sequence ID" value="MDI9861338.1"/>
    <property type="molecule type" value="Genomic_DNA"/>
</dbReference>
<evidence type="ECO:0008006" key="3">
    <source>
        <dbReference type="Google" id="ProtNLM"/>
    </source>
</evidence>